<sequence length="266" mass="30228">MSNVTTEIEHLSISSLGINNHPPGSVISSGTTAQQPQPDNVESTTIPSSAPIRKWHWPKPSERRKRAVTLDTNTNILVPAQAPAPIPKRRWRKPSARRYNAVRLDTNNNFNTLPQTQPPSDWIWENEIPQAPSWSTTASSSSSSSQSQLLTAPDRSSPTLSLTEGFERYWEDISDEEMTTYIPSNIIAIWEEVIARKRMHAKAAGAEYERELEEELEERYGAMLRYKEEENKAWSAEALLDMVEECDLFGWVREMGRRAFWEGNGV</sequence>
<protein>
    <submittedName>
        <fullName evidence="2">Uncharacterized protein</fullName>
    </submittedName>
</protein>
<dbReference type="EMBL" id="PQXJ01000071">
    <property type="protein sequence ID" value="TGO65969.1"/>
    <property type="molecule type" value="Genomic_DNA"/>
</dbReference>
<organism evidence="2 3">
    <name type="scientific">Botryotinia narcissicola</name>
    <dbReference type="NCBI Taxonomy" id="278944"/>
    <lineage>
        <taxon>Eukaryota</taxon>
        <taxon>Fungi</taxon>
        <taxon>Dikarya</taxon>
        <taxon>Ascomycota</taxon>
        <taxon>Pezizomycotina</taxon>
        <taxon>Leotiomycetes</taxon>
        <taxon>Helotiales</taxon>
        <taxon>Sclerotiniaceae</taxon>
        <taxon>Botryotinia</taxon>
    </lineage>
</organism>
<comment type="caution">
    <text evidence="2">The sequence shown here is derived from an EMBL/GenBank/DDBJ whole genome shotgun (WGS) entry which is preliminary data.</text>
</comment>
<feature type="compositionally biased region" description="Basic residues" evidence="1">
    <location>
        <begin position="53"/>
        <end position="63"/>
    </location>
</feature>
<dbReference type="Proteomes" id="UP000297452">
    <property type="component" value="Unassembled WGS sequence"/>
</dbReference>
<evidence type="ECO:0000313" key="3">
    <source>
        <dbReference type="Proteomes" id="UP000297452"/>
    </source>
</evidence>
<gene>
    <name evidence="2" type="ORF">BOTNAR_0071g00060</name>
</gene>
<dbReference type="OrthoDB" id="3557296at2759"/>
<feature type="compositionally biased region" description="Polar residues" evidence="1">
    <location>
        <begin position="26"/>
        <end position="48"/>
    </location>
</feature>
<dbReference type="AlphaFoldDB" id="A0A4Z1IWX0"/>
<name>A0A4Z1IWX0_9HELO</name>
<feature type="region of interest" description="Disordered" evidence="1">
    <location>
        <begin position="14"/>
        <end position="63"/>
    </location>
</feature>
<evidence type="ECO:0000313" key="2">
    <source>
        <dbReference type="EMBL" id="TGO65969.1"/>
    </source>
</evidence>
<accession>A0A4Z1IWX0</accession>
<feature type="compositionally biased region" description="Low complexity" evidence="1">
    <location>
        <begin position="133"/>
        <end position="153"/>
    </location>
</feature>
<keyword evidence="3" id="KW-1185">Reference proteome</keyword>
<proteinExistence type="predicted"/>
<feature type="region of interest" description="Disordered" evidence="1">
    <location>
        <begin position="133"/>
        <end position="158"/>
    </location>
</feature>
<reference evidence="2 3" key="1">
    <citation type="submission" date="2017-12" db="EMBL/GenBank/DDBJ databases">
        <title>Comparative genomics of Botrytis spp.</title>
        <authorList>
            <person name="Valero-Jimenez C.A."/>
            <person name="Tapia P."/>
            <person name="Veloso J."/>
            <person name="Silva-Moreno E."/>
            <person name="Staats M."/>
            <person name="Valdes J.H."/>
            <person name="Van Kan J.A.L."/>
        </authorList>
    </citation>
    <scope>NUCLEOTIDE SEQUENCE [LARGE SCALE GENOMIC DNA]</scope>
    <source>
        <strain evidence="2 3">MUCL2120</strain>
    </source>
</reference>
<evidence type="ECO:0000256" key="1">
    <source>
        <dbReference type="SAM" id="MobiDB-lite"/>
    </source>
</evidence>